<sequence>MRIKIAACQYPIDSLPDLTAWRNKVSALVAEAATAGASLLVFPEYASLELASLLPEAVRSDLRATLAGMQPFLPEYLALHRELAERHQVYLLAGSFPVANDGVYRNRVWLFGSDGRCGWQDKLIMTRFEREQWGIAGGEGLTLFETAIGRLGILICYDAEFPLLARALVAAGADLLLVPSCTDGWPGYHRVRIACQARALEGQCYVVQSPTVGEASWSPAVDVNRGLAGVFSPPDHGLPDDGVIALGRAGETGWALTELDLDRLRAVQTGGQVLNRRDWGEQRPVVVREIDRVVL</sequence>
<protein>
    <submittedName>
        <fullName evidence="2">Putative amidohydrolase</fullName>
    </submittedName>
</protein>
<dbReference type="AlphaFoldDB" id="A0A4R3N072"/>
<dbReference type="Proteomes" id="UP000295717">
    <property type="component" value="Unassembled WGS sequence"/>
</dbReference>
<keyword evidence="2" id="KW-0378">Hydrolase</keyword>
<comment type="caution">
    <text evidence="2">The sequence shown here is derived from an EMBL/GenBank/DDBJ whole genome shotgun (WGS) entry which is preliminary data.</text>
</comment>
<dbReference type="OrthoDB" id="9811121at2"/>
<gene>
    <name evidence="2" type="ORF">EDC35_103244</name>
</gene>
<dbReference type="RefSeq" id="WP_132976544.1">
    <property type="nucleotide sequence ID" value="NZ_SMAO01000003.1"/>
</dbReference>
<dbReference type="PANTHER" id="PTHR23088:SF50">
    <property type="entry name" value="HYDROLASE YHCX"/>
    <property type="match status" value="1"/>
</dbReference>
<dbReference type="InterPro" id="IPR003010">
    <property type="entry name" value="C-N_Hydrolase"/>
</dbReference>
<reference evidence="2 3" key="1">
    <citation type="submission" date="2019-03" db="EMBL/GenBank/DDBJ databases">
        <title>Genomic Encyclopedia of Type Strains, Phase IV (KMG-IV): sequencing the most valuable type-strain genomes for metagenomic binning, comparative biology and taxonomic classification.</title>
        <authorList>
            <person name="Goeker M."/>
        </authorList>
    </citation>
    <scope>NUCLEOTIDE SEQUENCE [LARGE SCALE GENOMIC DNA]</scope>
    <source>
        <strain evidence="2 3">DSM 13587</strain>
    </source>
</reference>
<dbReference type="SUPFAM" id="SSF56317">
    <property type="entry name" value="Carbon-nitrogen hydrolase"/>
    <property type="match status" value="1"/>
</dbReference>
<name>A0A4R3N072_9GAMM</name>
<dbReference type="EMBL" id="SMAO01000003">
    <property type="protein sequence ID" value="TCT22145.1"/>
    <property type="molecule type" value="Genomic_DNA"/>
</dbReference>
<evidence type="ECO:0000313" key="3">
    <source>
        <dbReference type="Proteomes" id="UP000295717"/>
    </source>
</evidence>
<dbReference type="GO" id="GO:0016787">
    <property type="term" value="F:hydrolase activity"/>
    <property type="evidence" value="ECO:0007669"/>
    <property type="project" value="UniProtKB-KW"/>
</dbReference>
<dbReference type="Pfam" id="PF00795">
    <property type="entry name" value="CN_hydrolase"/>
    <property type="match status" value="1"/>
</dbReference>
<organism evidence="2 3">
    <name type="scientific">Thiobaca trueperi</name>
    <dbReference type="NCBI Taxonomy" id="127458"/>
    <lineage>
        <taxon>Bacteria</taxon>
        <taxon>Pseudomonadati</taxon>
        <taxon>Pseudomonadota</taxon>
        <taxon>Gammaproteobacteria</taxon>
        <taxon>Chromatiales</taxon>
        <taxon>Chromatiaceae</taxon>
        <taxon>Thiobaca</taxon>
    </lineage>
</organism>
<dbReference type="Gene3D" id="3.60.110.10">
    <property type="entry name" value="Carbon-nitrogen hydrolase"/>
    <property type="match status" value="1"/>
</dbReference>
<keyword evidence="3" id="KW-1185">Reference proteome</keyword>
<evidence type="ECO:0000259" key="1">
    <source>
        <dbReference type="PROSITE" id="PS50263"/>
    </source>
</evidence>
<dbReference type="InterPro" id="IPR036526">
    <property type="entry name" value="C-N_Hydrolase_sf"/>
</dbReference>
<proteinExistence type="predicted"/>
<accession>A0A4R3N072</accession>
<dbReference type="PROSITE" id="PS50263">
    <property type="entry name" value="CN_HYDROLASE"/>
    <property type="match status" value="1"/>
</dbReference>
<evidence type="ECO:0000313" key="2">
    <source>
        <dbReference type="EMBL" id="TCT22145.1"/>
    </source>
</evidence>
<dbReference type="CDD" id="cd07574">
    <property type="entry name" value="nitrilase_Rim1_like"/>
    <property type="match status" value="1"/>
</dbReference>
<dbReference type="PANTHER" id="PTHR23088">
    <property type="entry name" value="NITRILASE-RELATED"/>
    <property type="match status" value="1"/>
</dbReference>
<feature type="domain" description="CN hydrolase" evidence="1">
    <location>
        <begin position="3"/>
        <end position="261"/>
    </location>
</feature>